<dbReference type="Pfam" id="PF04909">
    <property type="entry name" value="Amidohydro_2"/>
    <property type="match status" value="1"/>
</dbReference>
<organism evidence="3 4">
    <name type="scientific">Oceaniradius stylonematis</name>
    <dbReference type="NCBI Taxonomy" id="2184161"/>
    <lineage>
        <taxon>Bacteria</taxon>
        <taxon>Pseudomonadati</taxon>
        <taxon>Pseudomonadota</taxon>
        <taxon>Alphaproteobacteria</taxon>
        <taxon>Hyphomicrobiales</taxon>
        <taxon>Ahrensiaceae</taxon>
        <taxon>Oceaniradius</taxon>
    </lineage>
</organism>
<dbReference type="EMBL" id="QFWV02000004">
    <property type="protein sequence ID" value="RKF07470.1"/>
    <property type="molecule type" value="Genomic_DNA"/>
</dbReference>
<evidence type="ECO:0000313" key="3">
    <source>
        <dbReference type="EMBL" id="RKF07470.1"/>
    </source>
</evidence>
<dbReference type="InterPro" id="IPR006680">
    <property type="entry name" value="Amidohydro-rel"/>
</dbReference>
<dbReference type="SUPFAM" id="SSF51556">
    <property type="entry name" value="Metallo-dependent hydrolases"/>
    <property type="match status" value="1"/>
</dbReference>
<dbReference type="AlphaFoldDB" id="A0A3A8AIE6"/>
<keyword evidence="3" id="KW-0378">Hydrolase</keyword>
<evidence type="ECO:0000259" key="2">
    <source>
        <dbReference type="Pfam" id="PF04909"/>
    </source>
</evidence>
<name>A0A3A8AIE6_9HYPH</name>
<proteinExistence type="predicted"/>
<feature type="region of interest" description="Disordered" evidence="1">
    <location>
        <begin position="1"/>
        <end position="20"/>
    </location>
</feature>
<dbReference type="PANTHER" id="PTHR35563">
    <property type="entry name" value="BARREL METAL-DEPENDENT HYDROLASE, PUTATIVE (AFU_ORTHOLOGUE AFUA_1G16240)-RELATED"/>
    <property type="match status" value="1"/>
</dbReference>
<evidence type="ECO:0000256" key="1">
    <source>
        <dbReference type="SAM" id="MobiDB-lite"/>
    </source>
</evidence>
<dbReference type="Gene3D" id="3.20.20.140">
    <property type="entry name" value="Metal-dependent hydrolases"/>
    <property type="match status" value="1"/>
</dbReference>
<dbReference type="OrthoDB" id="9787654at2"/>
<protein>
    <submittedName>
        <fullName evidence="3">Amidohydrolase</fullName>
    </submittedName>
</protein>
<evidence type="ECO:0000313" key="4">
    <source>
        <dbReference type="Proteomes" id="UP000246132"/>
    </source>
</evidence>
<dbReference type="PANTHER" id="PTHR35563:SF2">
    <property type="entry name" value="BARREL METAL-DEPENDENT HYDROLASE, PUTATIVE (AFU_ORTHOLOGUE AFUA_1G16240)-RELATED"/>
    <property type="match status" value="1"/>
</dbReference>
<dbReference type="Proteomes" id="UP000246132">
    <property type="component" value="Unassembled WGS sequence"/>
</dbReference>
<keyword evidence="4" id="KW-1185">Reference proteome</keyword>
<feature type="domain" description="Amidohydrolase-related" evidence="2">
    <location>
        <begin position="24"/>
        <end position="292"/>
    </location>
</feature>
<dbReference type="RefSeq" id="WP_109765730.1">
    <property type="nucleotide sequence ID" value="NZ_CP159474.1"/>
</dbReference>
<dbReference type="InterPro" id="IPR052358">
    <property type="entry name" value="Aro_Compnd_Degr_Hydrolases"/>
</dbReference>
<dbReference type="InterPro" id="IPR032466">
    <property type="entry name" value="Metal_Hydrolase"/>
</dbReference>
<comment type="caution">
    <text evidence="3">The sequence shown here is derived from an EMBL/GenBank/DDBJ whole genome shotgun (WGS) entry which is preliminary data.</text>
</comment>
<gene>
    <name evidence="3" type="ORF">DEM25_006620</name>
</gene>
<reference evidence="3 4" key="1">
    <citation type="journal article" date="2018" name="Int. J. Syst. Bacteriol.">
        <title>Oceaniradius stylonemae gen. nov., sp. nov., isolated from a red alga, Stylonema cornu-cervi.</title>
        <authorList>
            <person name="Jeong S."/>
        </authorList>
    </citation>
    <scope>NUCLEOTIDE SEQUENCE [LARGE SCALE GENOMIC DNA]</scope>
    <source>
        <strain evidence="3 4">StC1</strain>
    </source>
</reference>
<sequence>MKPHAEMPVAVPQSPDRPLPPGACDAHIHMVAAPGEFDLWDGRVEDPAPDLDFEGWIALYERHMAALGLDRVVIVHSILYGADNAVTKAAVARLGRDRARGIGLVTDAATDAELDALAEAGLSGVRLNYVHGGVLSWAGVTAMADRLKARGLHVQMLMNTHRHMAELDDGVRSMPVDVVFDHIGWPDVAAGPDEPGFQRLLALLAGGRAWVKLSGLYRLAGAPYEATDALVAALVAANPERCLWGSDWPHLMLADAQMPDAGVLLNALLRVVTDAATRKRILVDNPAQLYGF</sequence>
<dbReference type="GO" id="GO:0016787">
    <property type="term" value="F:hydrolase activity"/>
    <property type="evidence" value="ECO:0007669"/>
    <property type="project" value="UniProtKB-KW"/>
</dbReference>
<accession>A0A3A8AIE6</accession>